<evidence type="ECO:0000313" key="11">
    <source>
        <dbReference type="EMBL" id="KYZ75197.1"/>
    </source>
</evidence>
<dbReference type="GO" id="GO:0030170">
    <property type="term" value="F:pyridoxal phosphate binding"/>
    <property type="evidence" value="ECO:0007669"/>
    <property type="project" value="InterPro"/>
</dbReference>
<evidence type="ECO:0000256" key="5">
    <source>
        <dbReference type="ARBA" id="ARBA00022605"/>
    </source>
</evidence>
<dbReference type="HAMAP" id="MF_01023">
    <property type="entry name" value="HisC_aminotrans_2"/>
    <property type="match status" value="1"/>
</dbReference>
<dbReference type="InterPro" id="IPR001917">
    <property type="entry name" value="Aminotrans_II_pyridoxalP_BS"/>
</dbReference>
<dbReference type="RefSeq" id="WP_066244757.1">
    <property type="nucleotide sequence ID" value="NZ_LSGP01000025.1"/>
</dbReference>
<dbReference type="Gene3D" id="3.40.640.10">
    <property type="entry name" value="Type I PLP-dependent aspartate aminotransferase-like (Major domain)"/>
    <property type="match status" value="1"/>
</dbReference>
<evidence type="ECO:0000256" key="2">
    <source>
        <dbReference type="ARBA" id="ARBA00007970"/>
    </source>
</evidence>
<dbReference type="UniPathway" id="UPA00031">
    <property type="reaction ID" value="UER00012"/>
</dbReference>
<evidence type="ECO:0000256" key="1">
    <source>
        <dbReference type="ARBA" id="ARBA00001933"/>
    </source>
</evidence>
<dbReference type="GO" id="GO:0000105">
    <property type="term" value="P:L-histidine biosynthetic process"/>
    <property type="evidence" value="ECO:0007669"/>
    <property type="project" value="UniProtKB-UniRule"/>
</dbReference>
<dbReference type="InterPro" id="IPR004839">
    <property type="entry name" value="Aminotransferase_I/II_large"/>
</dbReference>
<dbReference type="Pfam" id="PF00155">
    <property type="entry name" value="Aminotran_1_2"/>
    <property type="match status" value="1"/>
</dbReference>
<accession>A0A154BMI4</accession>
<evidence type="ECO:0000256" key="7">
    <source>
        <dbReference type="ARBA" id="ARBA00022898"/>
    </source>
</evidence>
<dbReference type="NCBIfam" id="TIGR01141">
    <property type="entry name" value="hisC"/>
    <property type="match status" value="1"/>
</dbReference>
<dbReference type="AlphaFoldDB" id="A0A154BMI4"/>
<comment type="subunit">
    <text evidence="3 9">Homodimer.</text>
</comment>
<dbReference type="EMBL" id="LSGP01000025">
    <property type="protein sequence ID" value="KYZ75197.1"/>
    <property type="molecule type" value="Genomic_DNA"/>
</dbReference>
<evidence type="ECO:0000259" key="10">
    <source>
        <dbReference type="Pfam" id="PF00155"/>
    </source>
</evidence>
<dbReference type="PANTHER" id="PTHR42885">
    <property type="entry name" value="HISTIDINOL-PHOSPHATE AMINOTRANSFERASE-RELATED"/>
    <property type="match status" value="1"/>
</dbReference>
<dbReference type="PROSITE" id="PS00599">
    <property type="entry name" value="AA_TRANSFER_CLASS_2"/>
    <property type="match status" value="1"/>
</dbReference>
<reference evidence="11 12" key="1">
    <citation type="submission" date="2016-02" db="EMBL/GenBank/DDBJ databases">
        <title>Anaerosporomusa subterraneum gen. nov., sp. nov., a spore-forming obligate anaerobe isolated from saprolite.</title>
        <authorList>
            <person name="Choi J.K."/>
            <person name="Shah M."/>
            <person name="Yee N."/>
        </authorList>
    </citation>
    <scope>NUCLEOTIDE SEQUENCE [LARGE SCALE GENOMIC DNA]</scope>
    <source>
        <strain evidence="11 12">RU4</strain>
    </source>
</reference>
<evidence type="ECO:0000313" key="12">
    <source>
        <dbReference type="Proteomes" id="UP000076268"/>
    </source>
</evidence>
<proteinExistence type="inferred from homology"/>
<dbReference type="OrthoDB" id="9813612at2"/>
<gene>
    <name evidence="9" type="primary">hisC</name>
    <name evidence="11" type="ORF">AXX12_13595</name>
</gene>
<dbReference type="SUPFAM" id="SSF53383">
    <property type="entry name" value="PLP-dependent transferases"/>
    <property type="match status" value="1"/>
</dbReference>
<keyword evidence="4 9" id="KW-0032">Aminotransferase</keyword>
<keyword evidence="7 9" id="KW-0663">Pyridoxal phosphate</keyword>
<feature type="modified residue" description="N6-(pyridoxal phosphate)lysine" evidence="9">
    <location>
        <position position="208"/>
    </location>
</feature>
<evidence type="ECO:0000256" key="8">
    <source>
        <dbReference type="ARBA" id="ARBA00023102"/>
    </source>
</evidence>
<dbReference type="InterPro" id="IPR005861">
    <property type="entry name" value="HisP_aminotrans"/>
</dbReference>
<keyword evidence="5 9" id="KW-0028">Amino-acid biosynthesis</keyword>
<comment type="cofactor">
    <cofactor evidence="1 9">
        <name>pyridoxal 5'-phosphate</name>
        <dbReference type="ChEBI" id="CHEBI:597326"/>
    </cofactor>
</comment>
<dbReference type="InterPro" id="IPR015424">
    <property type="entry name" value="PyrdxlP-dep_Trfase"/>
</dbReference>
<dbReference type="Gene3D" id="3.90.1150.10">
    <property type="entry name" value="Aspartate Aminotransferase, domain 1"/>
    <property type="match status" value="1"/>
</dbReference>
<comment type="caution">
    <text evidence="11">The sequence shown here is derived from an EMBL/GenBank/DDBJ whole genome shotgun (WGS) entry which is preliminary data.</text>
</comment>
<keyword evidence="6 9" id="KW-0808">Transferase</keyword>
<sequence>MKFRSGLEALQPYSIEEANWPIKLDANERTDGLPPTVAKVISERLAALPFNRYPEITAYSLRKKLAAAVGCTVEQIQVGNGSSELLAAICHVFGGSGHKIVYPEPSFSMYPVYIRLADSQPVPVKLESDYSLSIDAFRNQAQYADLAIVCNPNNPTGNVLPPDSIAELARELTCPLVVDEAYLEFYKTSAVDLLKTNKNLIIVRTFSKAYGLAAARIGYLLTSTDISAAVGKVLLPYHVNALSLLAAETVLDYQAEFVPGIEQIICERSRLANRLAGLPGITVFPSETNFLLIKTERSADLAALLATADIGIRDFSRSPGLVNCLRISIGSPSENNLVFSVIERFSRLQGNRQE</sequence>
<comment type="pathway">
    <text evidence="9">Amino-acid biosynthesis; L-histidine biosynthesis; L-histidine from 5-phospho-alpha-D-ribose 1-diphosphate: step 7/9.</text>
</comment>
<dbReference type="GO" id="GO:0004400">
    <property type="term" value="F:histidinol-phosphate transaminase activity"/>
    <property type="evidence" value="ECO:0007669"/>
    <property type="project" value="UniProtKB-UniRule"/>
</dbReference>
<feature type="domain" description="Aminotransferase class I/classII large" evidence="10">
    <location>
        <begin position="22"/>
        <end position="335"/>
    </location>
</feature>
<evidence type="ECO:0000256" key="4">
    <source>
        <dbReference type="ARBA" id="ARBA00022576"/>
    </source>
</evidence>
<keyword evidence="8 9" id="KW-0368">Histidine biosynthesis</keyword>
<dbReference type="InterPro" id="IPR015421">
    <property type="entry name" value="PyrdxlP-dep_Trfase_major"/>
</dbReference>
<name>A0A154BMI4_ANASB</name>
<dbReference type="PANTHER" id="PTHR42885:SF2">
    <property type="entry name" value="HISTIDINOL-PHOSPHATE AMINOTRANSFERASE"/>
    <property type="match status" value="1"/>
</dbReference>
<dbReference type="CDD" id="cd00609">
    <property type="entry name" value="AAT_like"/>
    <property type="match status" value="1"/>
</dbReference>
<keyword evidence="12" id="KW-1185">Reference proteome</keyword>
<organism evidence="11 12">
    <name type="scientific">Anaerosporomusa subterranea</name>
    <dbReference type="NCBI Taxonomy" id="1794912"/>
    <lineage>
        <taxon>Bacteria</taxon>
        <taxon>Bacillati</taxon>
        <taxon>Bacillota</taxon>
        <taxon>Negativicutes</taxon>
        <taxon>Acetonemataceae</taxon>
        <taxon>Anaerosporomusa</taxon>
    </lineage>
</organism>
<evidence type="ECO:0000256" key="3">
    <source>
        <dbReference type="ARBA" id="ARBA00011738"/>
    </source>
</evidence>
<comment type="catalytic activity">
    <reaction evidence="9">
        <text>L-histidinol phosphate + 2-oxoglutarate = 3-(imidazol-4-yl)-2-oxopropyl phosphate + L-glutamate</text>
        <dbReference type="Rhea" id="RHEA:23744"/>
        <dbReference type="ChEBI" id="CHEBI:16810"/>
        <dbReference type="ChEBI" id="CHEBI:29985"/>
        <dbReference type="ChEBI" id="CHEBI:57766"/>
        <dbReference type="ChEBI" id="CHEBI:57980"/>
        <dbReference type="EC" id="2.6.1.9"/>
    </reaction>
</comment>
<dbReference type="EC" id="2.6.1.9" evidence="9"/>
<dbReference type="InterPro" id="IPR015422">
    <property type="entry name" value="PyrdxlP-dep_Trfase_small"/>
</dbReference>
<comment type="similarity">
    <text evidence="2 9">Belongs to the class-II pyridoxal-phosphate-dependent aminotransferase family. Histidinol-phosphate aminotransferase subfamily.</text>
</comment>
<evidence type="ECO:0000256" key="9">
    <source>
        <dbReference type="HAMAP-Rule" id="MF_01023"/>
    </source>
</evidence>
<protein>
    <recommendedName>
        <fullName evidence="9">Histidinol-phosphate aminotransferase</fullName>
        <ecNumber evidence="9">2.6.1.9</ecNumber>
    </recommendedName>
    <alternativeName>
        <fullName evidence="9">Imidazole acetol-phosphate transaminase</fullName>
    </alternativeName>
</protein>
<evidence type="ECO:0000256" key="6">
    <source>
        <dbReference type="ARBA" id="ARBA00022679"/>
    </source>
</evidence>
<dbReference type="STRING" id="1794912.AXX12_13595"/>
<dbReference type="Proteomes" id="UP000076268">
    <property type="component" value="Unassembled WGS sequence"/>
</dbReference>